<protein>
    <submittedName>
        <fullName evidence="1">Uncharacterized protein</fullName>
    </submittedName>
</protein>
<organism evidence="1 2">
    <name type="scientific">Hibiscus sabdariffa</name>
    <name type="common">roselle</name>
    <dbReference type="NCBI Taxonomy" id="183260"/>
    <lineage>
        <taxon>Eukaryota</taxon>
        <taxon>Viridiplantae</taxon>
        <taxon>Streptophyta</taxon>
        <taxon>Embryophyta</taxon>
        <taxon>Tracheophyta</taxon>
        <taxon>Spermatophyta</taxon>
        <taxon>Magnoliopsida</taxon>
        <taxon>eudicotyledons</taxon>
        <taxon>Gunneridae</taxon>
        <taxon>Pentapetalae</taxon>
        <taxon>rosids</taxon>
        <taxon>malvids</taxon>
        <taxon>Malvales</taxon>
        <taxon>Malvaceae</taxon>
        <taxon>Malvoideae</taxon>
        <taxon>Hibiscus</taxon>
    </lineage>
</organism>
<evidence type="ECO:0000313" key="2">
    <source>
        <dbReference type="Proteomes" id="UP001472677"/>
    </source>
</evidence>
<proteinExistence type="predicted"/>
<evidence type="ECO:0000313" key="1">
    <source>
        <dbReference type="EMBL" id="KAK8542784.1"/>
    </source>
</evidence>
<name>A0ABR2DNC8_9ROSI</name>
<sequence length="136" mass="15156">MFRSLVSTANTVSHPYPITTTIQIKGFQNLPLPLVQGVVVFLQGYIAFPCQWQATQSQVIAVYLTRDLRIQCYHVSKRLRDWTGEAVVREVALAGKITSASSPGICPANKQKASEFVEAMEFEIETWILLGLGIRT</sequence>
<keyword evidence="2" id="KW-1185">Reference proteome</keyword>
<dbReference type="Proteomes" id="UP001472677">
    <property type="component" value="Unassembled WGS sequence"/>
</dbReference>
<accession>A0ABR2DNC8</accession>
<reference evidence="1 2" key="1">
    <citation type="journal article" date="2024" name="G3 (Bethesda)">
        <title>Genome assembly of Hibiscus sabdariffa L. provides insights into metabolisms of medicinal natural products.</title>
        <authorList>
            <person name="Kim T."/>
        </authorList>
    </citation>
    <scope>NUCLEOTIDE SEQUENCE [LARGE SCALE GENOMIC DNA]</scope>
    <source>
        <strain evidence="1">TK-2024</strain>
        <tissue evidence="1">Old leaves</tissue>
    </source>
</reference>
<comment type="caution">
    <text evidence="1">The sequence shown here is derived from an EMBL/GenBank/DDBJ whole genome shotgun (WGS) entry which is preliminary data.</text>
</comment>
<dbReference type="EMBL" id="JBBPBM010000024">
    <property type="protein sequence ID" value="KAK8542784.1"/>
    <property type="molecule type" value="Genomic_DNA"/>
</dbReference>
<gene>
    <name evidence="1" type="ORF">V6N12_015364</name>
</gene>